<dbReference type="PANTHER" id="PTHR16062">
    <property type="entry name" value="SWI/SNF-RELATED"/>
    <property type="match status" value="1"/>
</dbReference>
<evidence type="ECO:0000256" key="3">
    <source>
        <dbReference type="ARBA" id="ARBA00022853"/>
    </source>
</evidence>
<dbReference type="InterPro" id="IPR036427">
    <property type="entry name" value="Bromodomain-like_sf"/>
</dbReference>
<evidence type="ECO:0000256" key="7">
    <source>
        <dbReference type="ARBA" id="ARBA00023242"/>
    </source>
</evidence>
<evidence type="ECO:0000313" key="11">
    <source>
        <dbReference type="Proteomes" id="UP000278143"/>
    </source>
</evidence>
<dbReference type="PANTHER" id="PTHR16062:SF19">
    <property type="entry name" value="PROTEIN POLYBROMO-1"/>
    <property type="match status" value="1"/>
</dbReference>
<keyword evidence="3" id="KW-0156">Chromatin regulator</keyword>
<organism evidence="10 11">
    <name type="scientific">Syncephalis pseudoplumigaleata</name>
    <dbReference type="NCBI Taxonomy" id="1712513"/>
    <lineage>
        <taxon>Eukaryota</taxon>
        <taxon>Fungi</taxon>
        <taxon>Fungi incertae sedis</taxon>
        <taxon>Zoopagomycota</taxon>
        <taxon>Zoopagomycotina</taxon>
        <taxon>Zoopagomycetes</taxon>
        <taxon>Zoopagales</taxon>
        <taxon>Piptocephalidaceae</taxon>
        <taxon>Syncephalis</taxon>
    </lineage>
</organism>
<keyword evidence="6" id="KW-0804">Transcription</keyword>
<keyword evidence="2" id="KW-0677">Repeat</keyword>
<dbReference type="InterPro" id="IPR018359">
    <property type="entry name" value="Bromodomain_CS"/>
</dbReference>
<reference evidence="11" key="1">
    <citation type="journal article" date="2018" name="Nat. Microbiol.">
        <title>Leveraging single-cell genomics to expand the fungal tree of life.</title>
        <authorList>
            <person name="Ahrendt S.R."/>
            <person name="Quandt C.A."/>
            <person name="Ciobanu D."/>
            <person name="Clum A."/>
            <person name="Salamov A."/>
            <person name="Andreopoulos B."/>
            <person name="Cheng J.F."/>
            <person name="Woyke T."/>
            <person name="Pelin A."/>
            <person name="Henrissat B."/>
            <person name="Reynolds N.K."/>
            <person name="Benny G.L."/>
            <person name="Smith M.E."/>
            <person name="James T.Y."/>
            <person name="Grigoriev I.V."/>
        </authorList>
    </citation>
    <scope>NUCLEOTIDE SEQUENCE [LARGE SCALE GENOMIC DNA]</scope>
    <source>
        <strain evidence="11">Benny S71-1</strain>
    </source>
</reference>
<keyword evidence="4" id="KW-0805">Transcription regulation</keyword>
<dbReference type="GO" id="GO:0006368">
    <property type="term" value="P:transcription elongation by RNA polymerase II"/>
    <property type="evidence" value="ECO:0007669"/>
    <property type="project" value="TreeGrafter"/>
</dbReference>
<dbReference type="Proteomes" id="UP000278143">
    <property type="component" value="Unassembled WGS sequence"/>
</dbReference>
<protein>
    <submittedName>
        <fullName evidence="10">Bromodomain-containing protein</fullName>
    </submittedName>
</protein>
<evidence type="ECO:0000256" key="5">
    <source>
        <dbReference type="ARBA" id="ARBA00023117"/>
    </source>
</evidence>
<proteinExistence type="predicted"/>
<evidence type="ECO:0000256" key="8">
    <source>
        <dbReference type="PROSITE-ProRule" id="PRU00035"/>
    </source>
</evidence>
<dbReference type="PROSITE" id="PS50014">
    <property type="entry name" value="BROMODOMAIN_2"/>
    <property type="match status" value="1"/>
</dbReference>
<dbReference type="Pfam" id="PF00439">
    <property type="entry name" value="Bromodomain"/>
    <property type="match status" value="1"/>
</dbReference>
<accession>A0A4P9Z5E9</accession>
<dbReference type="EMBL" id="KZ989152">
    <property type="protein sequence ID" value="RKP27786.1"/>
    <property type="molecule type" value="Genomic_DNA"/>
</dbReference>
<dbReference type="AlphaFoldDB" id="A0A4P9Z5E9"/>
<feature type="domain" description="Bromo" evidence="9">
    <location>
        <begin position="15"/>
        <end position="85"/>
    </location>
</feature>
<dbReference type="SMART" id="SM00297">
    <property type="entry name" value="BROMO"/>
    <property type="match status" value="1"/>
</dbReference>
<evidence type="ECO:0000313" key="10">
    <source>
        <dbReference type="EMBL" id="RKP27786.1"/>
    </source>
</evidence>
<keyword evidence="5 8" id="KW-0103">Bromodomain</keyword>
<keyword evidence="11" id="KW-1185">Reference proteome</keyword>
<dbReference type="GO" id="GO:0003682">
    <property type="term" value="F:chromatin binding"/>
    <property type="evidence" value="ECO:0007669"/>
    <property type="project" value="TreeGrafter"/>
</dbReference>
<dbReference type="Gene3D" id="1.20.920.10">
    <property type="entry name" value="Bromodomain-like"/>
    <property type="match status" value="1"/>
</dbReference>
<dbReference type="InterPro" id="IPR001487">
    <property type="entry name" value="Bromodomain"/>
</dbReference>
<evidence type="ECO:0000256" key="2">
    <source>
        <dbReference type="ARBA" id="ARBA00022737"/>
    </source>
</evidence>
<dbReference type="GO" id="GO:0006338">
    <property type="term" value="P:chromatin remodeling"/>
    <property type="evidence" value="ECO:0007669"/>
    <property type="project" value="InterPro"/>
</dbReference>
<dbReference type="PROSITE" id="PS00633">
    <property type="entry name" value="BROMODOMAIN_1"/>
    <property type="match status" value="1"/>
</dbReference>
<dbReference type="OrthoDB" id="6017at2759"/>
<keyword evidence="7" id="KW-0539">Nucleus</keyword>
<dbReference type="SUPFAM" id="SSF47370">
    <property type="entry name" value="Bromodomain"/>
    <property type="match status" value="1"/>
</dbReference>
<gene>
    <name evidence="10" type="ORF">SYNPS1DRAFT_12159</name>
</gene>
<dbReference type="InterPro" id="IPR037382">
    <property type="entry name" value="Rsc/polybromo"/>
</dbReference>
<name>A0A4P9Z5E9_9FUNG</name>
<evidence type="ECO:0000256" key="1">
    <source>
        <dbReference type="ARBA" id="ARBA00004123"/>
    </source>
</evidence>
<sequence length="95" mass="10935">MHARWLTMDMCARHSGRQLAELFEMLPSKDDYPDYYEVITRPIALETIKHTIDTGGYRSIGAFRADLEQMFTNAKTYNVRGSQIYADAVALQVCR</sequence>
<comment type="subcellular location">
    <subcellularLocation>
        <location evidence="1">Nucleus</location>
    </subcellularLocation>
</comment>
<evidence type="ECO:0000256" key="6">
    <source>
        <dbReference type="ARBA" id="ARBA00023163"/>
    </source>
</evidence>
<dbReference type="PRINTS" id="PR00503">
    <property type="entry name" value="BROMODOMAIN"/>
</dbReference>
<dbReference type="GO" id="GO:0016586">
    <property type="term" value="C:RSC-type complex"/>
    <property type="evidence" value="ECO:0007669"/>
    <property type="project" value="InterPro"/>
</dbReference>
<evidence type="ECO:0000256" key="4">
    <source>
        <dbReference type="ARBA" id="ARBA00023015"/>
    </source>
</evidence>
<evidence type="ECO:0000259" key="9">
    <source>
        <dbReference type="PROSITE" id="PS50014"/>
    </source>
</evidence>